<dbReference type="InterPro" id="IPR009057">
    <property type="entry name" value="Homeodomain-like_sf"/>
</dbReference>
<keyword evidence="2 4" id="KW-0238">DNA-binding</keyword>
<feature type="DNA-binding region" description="H-T-H motif" evidence="4">
    <location>
        <begin position="46"/>
        <end position="65"/>
    </location>
</feature>
<accession>A0A1Y5P677</accession>
<organism evidence="6">
    <name type="scientific">uncultured Mycobacterium sp</name>
    <dbReference type="NCBI Taxonomy" id="171292"/>
    <lineage>
        <taxon>Bacteria</taxon>
        <taxon>Bacillati</taxon>
        <taxon>Actinomycetota</taxon>
        <taxon>Actinomycetes</taxon>
        <taxon>Mycobacteriales</taxon>
        <taxon>Mycobacteriaceae</taxon>
        <taxon>Mycobacterium</taxon>
        <taxon>environmental samples</taxon>
    </lineage>
</organism>
<dbReference type="EMBL" id="FLQS01000007">
    <property type="protein sequence ID" value="SBS72829.1"/>
    <property type="molecule type" value="Genomic_DNA"/>
</dbReference>
<evidence type="ECO:0000256" key="2">
    <source>
        <dbReference type="ARBA" id="ARBA00023125"/>
    </source>
</evidence>
<dbReference type="AlphaFoldDB" id="A0A1Y5P677"/>
<evidence type="ECO:0000313" key="6">
    <source>
        <dbReference type="EMBL" id="SBS72829.1"/>
    </source>
</evidence>
<reference evidence="6" key="1">
    <citation type="submission" date="2016-03" db="EMBL/GenBank/DDBJ databases">
        <authorList>
            <person name="Ploux O."/>
        </authorList>
    </citation>
    <scope>NUCLEOTIDE SEQUENCE</scope>
    <source>
        <strain evidence="6">UC10</strain>
    </source>
</reference>
<feature type="domain" description="HTH tetR-type" evidence="5">
    <location>
        <begin position="23"/>
        <end position="83"/>
    </location>
</feature>
<keyword evidence="1" id="KW-0805">Transcription regulation</keyword>
<dbReference type="GO" id="GO:0003677">
    <property type="term" value="F:DNA binding"/>
    <property type="evidence" value="ECO:0007669"/>
    <property type="project" value="UniProtKB-UniRule"/>
</dbReference>
<evidence type="ECO:0000256" key="1">
    <source>
        <dbReference type="ARBA" id="ARBA00023015"/>
    </source>
</evidence>
<dbReference type="Gene3D" id="1.10.357.10">
    <property type="entry name" value="Tetracycline Repressor, domain 2"/>
    <property type="match status" value="1"/>
</dbReference>
<dbReference type="InterPro" id="IPR001647">
    <property type="entry name" value="HTH_TetR"/>
</dbReference>
<proteinExistence type="predicted"/>
<dbReference type="InterPro" id="IPR036271">
    <property type="entry name" value="Tet_transcr_reg_TetR-rel_C_sf"/>
</dbReference>
<dbReference type="PRINTS" id="PR00455">
    <property type="entry name" value="HTHTETR"/>
</dbReference>
<evidence type="ECO:0000256" key="4">
    <source>
        <dbReference type="PROSITE-ProRule" id="PRU00335"/>
    </source>
</evidence>
<dbReference type="Pfam" id="PF00440">
    <property type="entry name" value="TetR_N"/>
    <property type="match status" value="1"/>
</dbReference>
<dbReference type="SUPFAM" id="SSF46689">
    <property type="entry name" value="Homeodomain-like"/>
    <property type="match status" value="1"/>
</dbReference>
<evidence type="ECO:0000256" key="3">
    <source>
        <dbReference type="ARBA" id="ARBA00023163"/>
    </source>
</evidence>
<dbReference type="SUPFAM" id="SSF48498">
    <property type="entry name" value="Tetracyclin repressor-like, C-terminal domain"/>
    <property type="match status" value="1"/>
</dbReference>
<dbReference type="InterPro" id="IPR011075">
    <property type="entry name" value="TetR_C"/>
</dbReference>
<dbReference type="PANTHER" id="PTHR47506">
    <property type="entry name" value="TRANSCRIPTIONAL REGULATORY PROTEIN"/>
    <property type="match status" value="1"/>
</dbReference>
<dbReference type="Pfam" id="PF16925">
    <property type="entry name" value="TetR_C_13"/>
    <property type="match status" value="1"/>
</dbReference>
<name>A0A1Y5P677_9MYCO</name>
<protein>
    <submittedName>
        <fullName evidence="6">Transcriptional regulatory protein</fullName>
    </submittedName>
</protein>
<gene>
    <name evidence="6" type="ORF">MHPYR_150021</name>
</gene>
<keyword evidence="3" id="KW-0804">Transcription</keyword>
<dbReference type="PROSITE" id="PS50977">
    <property type="entry name" value="HTH_TETR_2"/>
    <property type="match status" value="1"/>
</dbReference>
<dbReference type="PANTHER" id="PTHR47506:SF3">
    <property type="entry name" value="HTH-TYPE TRANSCRIPTIONAL REGULATOR LMRA"/>
    <property type="match status" value="1"/>
</dbReference>
<evidence type="ECO:0000259" key="5">
    <source>
        <dbReference type="PROSITE" id="PS50977"/>
    </source>
</evidence>
<sequence>MTEPKSVRVSAAVNGRTLTRKGVRTRDRIVAVAADLMQERGVARTTIEDIQAAAGISSSQLYHYFADKGALVAAVIELQGQRVLSVQHVGLDRLTCVDDLWRWRDLVVGIRTAQSCVGGCPLGSLAADLSETDALARAQLARWFAEWERMLRDGLAGMAAAGQFVAGTDTDRLALALLAATQGGLLLSQVNRDTTALTAAMDTVIAQIGSHLTEAAGKAVRRA</sequence>